<name>A0AAD1Z1Z7_9LAMI</name>
<feature type="compositionally biased region" description="Acidic residues" evidence="1">
    <location>
        <begin position="161"/>
        <end position="181"/>
    </location>
</feature>
<feature type="compositionally biased region" description="Basic and acidic residues" evidence="1">
    <location>
        <begin position="17"/>
        <end position="70"/>
    </location>
</feature>
<protein>
    <submittedName>
        <fullName evidence="2">Uncharacterized protein</fullName>
    </submittedName>
</protein>
<dbReference type="Proteomes" id="UP000834106">
    <property type="component" value="Chromosome 5"/>
</dbReference>
<evidence type="ECO:0000313" key="3">
    <source>
        <dbReference type="Proteomes" id="UP000834106"/>
    </source>
</evidence>
<reference evidence="2" key="1">
    <citation type="submission" date="2023-05" db="EMBL/GenBank/DDBJ databases">
        <authorList>
            <person name="Huff M."/>
        </authorList>
    </citation>
    <scope>NUCLEOTIDE SEQUENCE</scope>
</reference>
<feature type="compositionally biased region" description="Basic and acidic residues" evidence="1">
    <location>
        <begin position="77"/>
        <end position="86"/>
    </location>
</feature>
<organism evidence="2 3">
    <name type="scientific">Fraxinus pennsylvanica</name>
    <dbReference type="NCBI Taxonomy" id="56036"/>
    <lineage>
        <taxon>Eukaryota</taxon>
        <taxon>Viridiplantae</taxon>
        <taxon>Streptophyta</taxon>
        <taxon>Embryophyta</taxon>
        <taxon>Tracheophyta</taxon>
        <taxon>Spermatophyta</taxon>
        <taxon>Magnoliopsida</taxon>
        <taxon>eudicotyledons</taxon>
        <taxon>Gunneridae</taxon>
        <taxon>Pentapetalae</taxon>
        <taxon>asterids</taxon>
        <taxon>lamiids</taxon>
        <taxon>Lamiales</taxon>
        <taxon>Oleaceae</taxon>
        <taxon>Oleeae</taxon>
        <taxon>Fraxinus</taxon>
    </lineage>
</organism>
<evidence type="ECO:0000256" key="1">
    <source>
        <dbReference type="SAM" id="MobiDB-lite"/>
    </source>
</evidence>
<gene>
    <name evidence="2" type="ORF">FPE_LOCUS8859</name>
</gene>
<feature type="region of interest" description="Disordered" evidence="1">
    <location>
        <begin position="12"/>
        <end position="181"/>
    </location>
</feature>
<proteinExistence type="predicted"/>
<evidence type="ECO:0000313" key="2">
    <source>
        <dbReference type="EMBL" id="CAI9761429.1"/>
    </source>
</evidence>
<feature type="compositionally biased region" description="Acidic residues" evidence="1">
    <location>
        <begin position="120"/>
        <end position="132"/>
    </location>
</feature>
<feature type="compositionally biased region" description="Basic and acidic residues" evidence="1">
    <location>
        <begin position="94"/>
        <end position="119"/>
    </location>
</feature>
<sequence>MMRNYLGMLMTMGRIMDGNKKGNVKEEHKDESRNEDNNDKNLSYIEKKEDPSNELQNKEEEDHSIVDNVDKNNAFDMSKKSRDKLSNENAKSQEIIEVKVDEKVKSKEKVDEEAKGEKSDAEEDLEWDEIEDIERHDEKKISTTHGGSLNKAELRNRLSIAEEDEDLSWDIEDDDDEPVKA</sequence>
<dbReference type="AlphaFoldDB" id="A0AAD1Z1Z7"/>
<keyword evidence="3" id="KW-1185">Reference proteome</keyword>
<dbReference type="EMBL" id="OU503040">
    <property type="protein sequence ID" value="CAI9761429.1"/>
    <property type="molecule type" value="Genomic_DNA"/>
</dbReference>
<accession>A0AAD1Z1Z7</accession>